<organism evidence="1">
    <name type="scientific">Phytophthora nicotianae</name>
    <name type="common">Potato buckeye rot agent</name>
    <name type="synonym">Phytophthora parasitica</name>
    <dbReference type="NCBI Taxonomy" id="4792"/>
    <lineage>
        <taxon>Eukaryota</taxon>
        <taxon>Sar</taxon>
        <taxon>Stramenopiles</taxon>
        <taxon>Oomycota</taxon>
        <taxon>Peronosporomycetes</taxon>
        <taxon>Peronosporales</taxon>
        <taxon>Peronosporaceae</taxon>
        <taxon>Phytophthora</taxon>
    </lineage>
</organism>
<dbReference type="OrthoDB" id="117894at2759"/>
<dbReference type="Proteomes" id="UP000054423">
    <property type="component" value="Unassembled WGS sequence"/>
</dbReference>
<protein>
    <submittedName>
        <fullName evidence="1">Uncharacterized protein</fullName>
    </submittedName>
</protein>
<dbReference type="EMBL" id="KI681010">
    <property type="protein sequence ID" value="ETL87846.1"/>
    <property type="molecule type" value="Genomic_DNA"/>
</dbReference>
<reference evidence="1" key="1">
    <citation type="submission" date="2013-11" db="EMBL/GenBank/DDBJ databases">
        <title>The Genome Sequence of Phytophthora parasitica CHvinca01.</title>
        <authorList>
            <consortium name="The Broad Institute Genomics Platform"/>
            <person name="Russ C."/>
            <person name="Tyler B."/>
            <person name="Panabieres F."/>
            <person name="Shan W."/>
            <person name="Tripathy S."/>
            <person name="Grunwald N."/>
            <person name="Machado M."/>
            <person name="Johnson C.S."/>
            <person name="Arredondo F."/>
            <person name="Hong C."/>
            <person name="Coffey M."/>
            <person name="Young S.K."/>
            <person name="Zeng Q."/>
            <person name="Gargeya S."/>
            <person name="Fitzgerald M."/>
            <person name="Abouelleil A."/>
            <person name="Alvarado L."/>
            <person name="Chapman S.B."/>
            <person name="Gainer-Dewar J."/>
            <person name="Goldberg J."/>
            <person name="Griggs A."/>
            <person name="Gujja S."/>
            <person name="Hansen M."/>
            <person name="Howarth C."/>
            <person name="Imamovic A."/>
            <person name="Ireland A."/>
            <person name="Larimer J."/>
            <person name="McCowan C."/>
            <person name="Murphy C."/>
            <person name="Pearson M."/>
            <person name="Poon T.W."/>
            <person name="Priest M."/>
            <person name="Roberts A."/>
            <person name="Saif S."/>
            <person name="Shea T."/>
            <person name="Sykes S."/>
            <person name="Wortman J."/>
            <person name="Nusbaum C."/>
            <person name="Birren B."/>
        </authorList>
    </citation>
    <scope>NUCLEOTIDE SEQUENCE [LARGE SCALE GENOMIC DNA]</scope>
    <source>
        <strain evidence="1">CHvinca01</strain>
    </source>
</reference>
<name>W2KRL1_PHYNI</name>
<dbReference type="VEuPathDB" id="FungiDB:PPTG_21347"/>
<dbReference type="AlphaFoldDB" id="W2KRL1"/>
<sequence length="85" mass="9757">MTTTSNEALVIMIEKLQQQMHEMVLQHELATPSANDPTVKNVKYRFFDGIEVYPSLGAGFEFFLKEYKRAVQRETLIDLALYNSG</sequence>
<gene>
    <name evidence="1" type="ORF">L917_13038</name>
</gene>
<accession>W2KRL1</accession>
<proteinExistence type="predicted"/>
<evidence type="ECO:0000313" key="1">
    <source>
        <dbReference type="EMBL" id="ETL87846.1"/>
    </source>
</evidence>